<evidence type="ECO:0000313" key="8">
    <source>
        <dbReference type="Proteomes" id="UP000051497"/>
    </source>
</evidence>
<dbReference type="PANTHER" id="PTHR12544">
    <property type="entry name" value="GLUTAMINASE"/>
    <property type="match status" value="1"/>
</dbReference>
<feature type="binding site" evidence="6">
    <location>
        <position position="237"/>
    </location>
    <ligand>
        <name>substrate</name>
    </ligand>
</feature>
<comment type="similarity">
    <text evidence="1 6">Belongs to the glutaminase family.</text>
</comment>
<dbReference type="InterPro" id="IPR015868">
    <property type="entry name" value="Glutaminase"/>
</dbReference>
<comment type="subunit">
    <text evidence="2 6">Homotetramer.</text>
</comment>
<dbReference type="AlphaFoldDB" id="A0AAE3HXU0"/>
<dbReference type="EC" id="3.5.1.2" evidence="3 6"/>
<dbReference type="InterPro" id="IPR012338">
    <property type="entry name" value="Beta-lactam/transpept-like"/>
</dbReference>
<protein>
    <recommendedName>
        <fullName evidence="3 6">Glutaminase</fullName>
        <ecNumber evidence="3 6">3.5.1.2</ecNumber>
    </recommendedName>
</protein>
<dbReference type="Gene3D" id="3.40.710.10">
    <property type="entry name" value="DD-peptidase/beta-lactamase superfamily"/>
    <property type="match status" value="1"/>
</dbReference>
<organism evidence="7 8">
    <name type="scientific">Candidatus Berkiella aquae</name>
    <dbReference type="NCBI Taxonomy" id="295108"/>
    <lineage>
        <taxon>Bacteria</taxon>
        <taxon>Pseudomonadati</taxon>
        <taxon>Pseudomonadota</taxon>
        <taxon>Gammaproteobacteria</taxon>
        <taxon>Candidatus Berkiellales</taxon>
        <taxon>Candidatus Berkiellaceae</taxon>
        <taxon>Candidatus Berkiella</taxon>
    </lineage>
</organism>
<sequence>MQKTLDEAVLAAKQNREGAPADYIPELANVDPEQLSAAIQLVDGTQLFSGDHQQHLFTLQSVAKLISLIGLMEEYGEEKMFSWIHVEPSGQSFSSIAQVDRYGPIPVNPMVNAGAIALCSRIPGNTQQRAQWLDGWAARLFGQILGVNGKVFASERATGDRNRSIAYLLNSKHELGLSVEESLETYFYLCSYEADIKSSVYLPMLLANGGLAPDGTRVISERTSNSVVAIMATCGMYDESGMNLVKTGMPAKSGVSGLVVALATGRGGIAICSPRLNDKGGSVRAQQILTHVSQELDWHFAAPWGYMRAPEE</sequence>
<feature type="binding site" evidence="6">
    <location>
        <position position="255"/>
    </location>
    <ligand>
        <name>substrate</name>
    </ligand>
</feature>
<keyword evidence="6" id="KW-0007">Acetylation</keyword>
<evidence type="ECO:0000256" key="2">
    <source>
        <dbReference type="ARBA" id="ARBA00011881"/>
    </source>
</evidence>
<dbReference type="GO" id="GO:0006537">
    <property type="term" value="P:glutamate biosynthetic process"/>
    <property type="evidence" value="ECO:0007669"/>
    <property type="project" value="TreeGrafter"/>
</dbReference>
<dbReference type="NCBIfam" id="TIGR03814">
    <property type="entry name" value="Gln_ase"/>
    <property type="match status" value="1"/>
</dbReference>
<feature type="binding site" evidence="6">
    <location>
        <position position="112"/>
    </location>
    <ligand>
        <name>substrate</name>
    </ligand>
</feature>
<comment type="caution">
    <text evidence="7">The sequence shown here is derived from an EMBL/GenBank/DDBJ whole genome shotgun (WGS) entry which is preliminary data.</text>
</comment>
<dbReference type="GO" id="GO:0004359">
    <property type="term" value="F:glutaminase activity"/>
    <property type="evidence" value="ECO:0007669"/>
    <property type="project" value="UniProtKB-UniRule"/>
</dbReference>
<dbReference type="HAMAP" id="MF_00313">
    <property type="entry name" value="Glutaminase"/>
    <property type="match status" value="1"/>
</dbReference>
<evidence type="ECO:0000313" key="7">
    <source>
        <dbReference type="EMBL" id="MCS5712513.1"/>
    </source>
</evidence>
<dbReference type="Proteomes" id="UP000051497">
    <property type="component" value="Unassembled WGS sequence"/>
</dbReference>
<reference evidence="7" key="1">
    <citation type="journal article" date="2016" name="Genome Announc.">
        <title>Draft Genome Sequences of Two Novel Amoeba-Resistant Intranuclear Bacteria, 'Candidatus Berkiella cookevillensis' and 'Candidatus Berkiella aquae'.</title>
        <authorList>
            <person name="Mehari Y.T."/>
            <person name="Arivett B.A."/>
            <person name="Farone A.L."/>
            <person name="Gunderson J.H."/>
            <person name="Farone M.B."/>
        </authorList>
    </citation>
    <scope>NUCLEOTIDE SEQUENCE</scope>
    <source>
        <strain evidence="7">HT99</strain>
    </source>
</reference>
<evidence type="ECO:0000256" key="1">
    <source>
        <dbReference type="ARBA" id="ARBA00011076"/>
    </source>
</evidence>
<dbReference type="EMBL" id="LKAJ02000001">
    <property type="protein sequence ID" value="MCS5712513.1"/>
    <property type="molecule type" value="Genomic_DNA"/>
</dbReference>
<dbReference type="PANTHER" id="PTHR12544:SF29">
    <property type="entry name" value="GLUTAMINASE"/>
    <property type="match status" value="1"/>
</dbReference>
<feature type="binding site" evidence="6">
    <location>
        <position position="155"/>
    </location>
    <ligand>
        <name>substrate</name>
    </ligand>
</feature>
<accession>A0AAE3HXU0</accession>
<evidence type="ECO:0000256" key="3">
    <source>
        <dbReference type="ARBA" id="ARBA00012918"/>
    </source>
</evidence>
<evidence type="ECO:0000256" key="5">
    <source>
        <dbReference type="ARBA" id="ARBA00049534"/>
    </source>
</evidence>
<feature type="binding site" evidence="6">
    <location>
        <position position="61"/>
    </location>
    <ligand>
        <name>substrate</name>
    </ligand>
</feature>
<proteinExistence type="inferred from homology"/>
<reference evidence="7" key="2">
    <citation type="submission" date="2021-06" db="EMBL/GenBank/DDBJ databases">
        <title>Genomic Description and Analysis of Intracellular Bacteria, Candidatus Berkiella cookevillensis and Candidatus Berkiella aquae.</title>
        <authorList>
            <person name="Kidane D.T."/>
            <person name="Mehari Y.T."/>
            <person name="Rice F.C."/>
            <person name="Arivett B.A."/>
            <person name="Farone A.L."/>
            <person name="Berk S.G."/>
            <person name="Farone M.B."/>
        </authorList>
    </citation>
    <scope>NUCLEOTIDE SEQUENCE</scope>
    <source>
        <strain evidence="7">HT99</strain>
    </source>
</reference>
<evidence type="ECO:0000256" key="4">
    <source>
        <dbReference type="ARBA" id="ARBA00022801"/>
    </source>
</evidence>
<dbReference type="Pfam" id="PF04960">
    <property type="entry name" value="Glutaminase"/>
    <property type="match status" value="1"/>
</dbReference>
<feature type="binding site" evidence="6">
    <location>
        <position position="162"/>
    </location>
    <ligand>
        <name>substrate</name>
    </ligand>
</feature>
<dbReference type="GO" id="GO:0006543">
    <property type="term" value="P:L-glutamine catabolic process"/>
    <property type="evidence" value="ECO:0007669"/>
    <property type="project" value="TreeGrafter"/>
</dbReference>
<keyword evidence="8" id="KW-1185">Reference proteome</keyword>
<comment type="catalytic activity">
    <reaction evidence="5 6">
        <text>L-glutamine + H2O = L-glutamate + NH4(+)</text>
        <dbReference type="Rhea" id="RHEA:15889"/>
        <dbReference type="ChEBI" id="CHEBI:15377"/>
        <dbReference type="ChEBI" id="CHEBI:28938"/>
        <dbReference type="ChEBI" id="CHEBI:29985"/>
        <dbReference type="ChEBI" id="CHEBI:58359"/>
        <dbReference type="EC" id="3.5.1.2"/>
    </reaction>
</comment>
<gene>
    <name evidence="6 7" type="primary">glsA</name>
    <name evidence="7" type="ORF">HT99x_013820</name>
</gene>
<name>A0AAE3HXU0_9GAMM</name>
<evidence type="ECO:0000256" key="6">
    <source>
        <dbReference type="HAMAP-Rule" id="MF_00313"/>
    </source>
</evidence>
<dbReference type="SUPFAM" id="SSF56601">
    <property type="entry name" value="beta-lactamase/transpeptidase-like"/>
    <property type="match status" value="1"/>
</dbReference>
<keyword evidence="4 6" id="KW-0378">Hydrolase</keyword>
<feature type="binding site" evidence="6">
    <location>
        <position position="186"/>
    </location>
    <ligand>
        <name>substrate</name>
    </ligand>
</feature>